<dbReference type="GO" id="GO:0016787">
    <property type="term" value="F:hydrolase activity"/>
    <property type="evidence" value="ECO:0007669"/>
    <property type="project" value="UniProtKB-KW"/>
</dbReference>
<dbReference type="PANTHER" id="PTHR42693">
    <property type="entry name" value="ARYLSULFATASE FAMILY MEMBER"/>
    <property type="match status" value="1"/>
</dbReference>
<reference evidence="9" key="1">
    <citation type="journal article" date="2019" name="Int. J. Syst. Evol. Microbiol.">
        <title>The Global Catalogue of Microorganisms (GCM) 10K type strain sequencing project: providing services to taxonomists for standard genome sequencing and annotation.</title>
        <authorList>
            <consortium name="The Broad Institute Genomics Platform"/>
            <consortium name="The Broad Institute Genome Sequencing Center for Infectious Disease"/>
            <person name="Wu L."/>
            <person name="Ma J."/>
        </authorList>
    </citation>
    <scope>NUCLEOTIDE SEQUENCE [LARGE SCALE GENOMIC DNA]</scope>
    <source>
        <strain evidence="9">CCUG 55608</strain>
    </source>
</reference>
<evidence type="ECO:0000259" key="7">
    <source>
        <dbReference type="Pfam" id="PF00884"/>
    </source>
</evidence>
<dbReference type="Gene3D" id="3.30.1120.10">
    <property type="match status" value="1"/>
</dbReference>
<sequence length="556" mass="62062">MMKRVLISLTLATLLVNASVAQPKKRSTGSANAGKPNIILVMVDDLGYSDFGAYGSEIRTPTIDKLAAEGLRLREFYNNSICAPTRASLITGQYHHKAGVGYFNVNLGLPAYQGWLNKESLTFGEVLKSAGYNTYLSGKWHVGNDSLYWPNQRGFDRFYGFIGGASNFYDISPYKDKVPPVELVENNKRIRLEPGKYLTDEITNHAISYINESGNKPFFLYLAYNAPHWPLQAPAEDIAKYKDRYAIGWDSLRKERLAKQIKLGIADPKQSIAEHDPEVVDWQSLTYDEQQLWQRKMEVYAAMVDRVDQNLARVLAELQRLNKADNTLIVLISDNGAQGGLIPTGRKRPRSSGPIGSAGSYDYQEQNWAYVSNTPFRNYKATPYEGGISSPFIAWFPKKIKGGTLAKGTGHLIDLAPTFYELAGAAYPQTFKGVKTNPLPGVSLTNLLFQQTELPADRALFWERAGNRAVRKGPWKIVSIFPQNKWQLFNLETDRGETTDLASQHPDVVKTLNAEYEAWAKRTDVEPYEKLRPLVQGGPGGNPSGAAPTRPTARVE</sequence>
<dbReference type="Proteomes" id="UP001597116">
    <property type="component" value="Unassembled WGS sequence"/>
</dbReference>
<keyword evidence="4" id="KW-0106">Calcium</keyword>
<evidence type="ECO:0000313" key="9">
    <source>
        <dbReference type="Proteomes" id="UP001597116"/>
    </source>
</evidence>
<dbReference type="PANTHER" id="PTHR42693:SF53">
    <property type="entry name" value="ENDO-4-O-SULFATASE"/>
    <property type="match status" value="1"/>
</dbReference>
<feature type="domain" description="Sulfatase N-terminal" evidence="7">
    <location>
        <begin position="36"/>
        <end position="425"/>
    </location>
</feature>
<evidence type="ECO:0000256" key="3">
    <source>
        <dbReference type="ARBA" id="ARBA00022801"/>
    </source>
</evidence>
<proteinExistence type="inferred from homology"/>
<comment type="similarity">
    <text evidence="1">Belongs to the sulfatase family.</text>
</comment>
<evidence type="ECO:0000256" key="6">
    <source>
        <dbReference type="SAM" id="SignalP"/>
    </source>
</evidence>
<organism evidence="8 9">
    <name type="scientific">Larkinella insperata</name>
    <dbReference type="NCBI Taxonomy" id="332158"/>
    <lineage>
        <taxon>Bacteria</taxon>
        <taxon>Pseudomonadati</taxon>
        <taxon>Bacteroidota</taxon>
        <taxon>Cytophagia</taxon>
        <taxon>Cytophagales</taxon>
        <taxon>Spirosomataceae</taxon>
        <taxon>Larkinella</taxon>
    </lineage>
</organism>
<keyword evidence="9" id="KW-1185">Reference proteome</keyword>
<dbReference type="InterPro" id="IPR000917">
    <property type="entry name" value="Sulfatase_N"/>
</dbReference>
<feature type="chain" id="PRO_5045615170" evidence="6">
    <location>
        <begin position="22"/>
        <end position="556"/>
    </location>
</feature>
<evidence type="ECO:0000256" key="2">
    <source>
        <dbReference type="ARBA" id="ARBA00022723"/>
    </source>
</evidence>
<comment type="caution">
    <text evidence="8">The sequence shown here is derived from an EMBL/GenBank/DDBJ whole genome shotgun (WGS) entry which is preliminary data.</text>
</comment>
<dbReference type="EC" id="3.1.6.-" evidence="8"/>
<evidence type="ECO:0000256" key="4">
    <source>
        <dbReference type="ARBA" id="ARBA00022837"/>
    </source>
</evidence>
<feature type="signal peptide" evidence="6">
    <location>
        <begin position="1"/>
        <end position="21"/>
    </location>
</feature>
<gene>
    <name evidence="8" type="ORF">ACFQ4C_13790</name>
</gene>
<name>A0ABW3Q3W6_9BACT</name>
<keyword evidence="3 8" id="KW-0378">Hydrolase</keyword>
<protein>
    <submittedName>
        <fullName evidence="8">Arylsulfatase</fullName>
        <ecNumber evidence="8">3.1.6.-</ecNumber>
    </submittedName>
</protein>
<evidence type="ECO:0000256" key="1">
    <source>
        <dbReference type="ARBA" id="ARBA00008779"/>
    </source>
</evidence>
<dbReference type="EMBL" id="JBHTLP010000008">
    <property type="protein sequence ID" value="MFD1142193.1"/>
    <property type="molecule type" value="Genomic_DNA"/>
</dbReference>
<dbReference type="PROSITE" id="PS00149">
    <property type="entry name" value="SULFATASE_2"/>
    <property type="match status" value="1"/>
</dbReference>
<dbReference type="SUPFAM" id="SSF53649">
    <property type="entry name" value="Alkaline phosphatase-like"/>
    <property type="match status" value="1"/>
</dbReference>
<keyword evidence="6" id="KW-0732">Signal</keyword>
<keyword evidence="2" id="KW-0479">Metal-binding</keyword>
<dbReference type="InterPro" id="IPR024607">
    <property type="entry name" value="Sulfatase_CS"/>
</dbReference>
<dbReference type="Pfam" id="PF00884">
    <property type="entry name" value="Sulfatase"/>
    <property type="match status" value="1"/>
</dbReference>
<dbReference type="RefSeq" id="WP_265992692.1">
    <property type="nucleotide sequence ID" value="NZ_CP110973.1"/>
</dbReference>
<dbReference type="InterPro" id="IPR017850">
    <property type="entry name" value="Alkaline_phosphatase_core_sf"/>
</dbReference>
<dbReference type="InterPro" id="IPR050738">
    <property type="entry name" value="Sulfatase"/>
</dbReference>
<accession>A0ABW3Q3W6</accession>
<evidence type="ECO:0000256" key="5">
    <source>
        <dbReference type="SAM" id="MobiDB-lite"/>
    </source>
</evidence>
<dbReference type="Gene3D" id="3.40.720.10">
    <property type="entry name" value="Alkaline Phosphatase, subunit A"/>
    <property type="match status" value="1"/>
</dbReference>
<evidence type="ECO:0000313" key="8">
    <source>
        <dbReference type="EMBL" id="MFD1142193.1"/>
    </source>
</evidence>
<feature type="region of interest" description="Disordered" evidence="5">
    <location>
        <begin position="530"/>
        <end position="556"/>
    </location>
</feature>
<dbReference type="CDD" id="cd16025">
    <property type="entry name" value="PAS_like"/>
    <property type="match status" value="1"/>
</dbReference>
<dbReference type="PROSITE" id="PS00523">
    <property type="entry name" value="SULFATASE_1"/>
    <property type="match status" value="1"/>
</dbReference>